<evidence type="ECO:0000256" key="4">
    <source>
        <dbReference type="ARBA" id="ARBA00022692"/>
    </source>
</evidence>
<protein>
    <submittedName>
        <fullName evidence="11">Mechanosensitive ion channel</fullName>
    </submittedName>
</protein>
<dbReference type="InterPro" id="IPR045042">
    <property type="entry name" value="YnaI-like"/>
</dbReference>
<dbReference type="InterPro" id="IPR006686">
    <property type="entry name" value="MscS_channel_CS"/>
</dbReference>
<dbReference type="InterPro" id="IPR049278">
    <property type="entry name" value="MS_channel_C"/>
</dbReference>
<dbReference type="PANTHER" id="PTHR43634:SF2">
    <property type="entry name" value="LOW CONDUCTANCE MECHANOSENSITIVE CHANNEL YNAI"/>
    <property type="match status" value="1"/>
</dbReference>
<name>A0A1W1BDM9_9ZZZZ</name>
<evidence type="ECO:0000256" key="1">
    <source>
        <dbReference type="ARBA" id="ARBA00004651"/>
    </source>
</evidence>
<dbReference type="Pfam" id="PF21082">
    <property type="entry name" value="MS_channel_3rd"/>
    <property type="match status" value="1"/>
</dbReference>
<evidence type="ECO:0000259" key="10">
    <source>
        <dbReference type="Pfam" id="PF21088"/>
    </source>
</evidence>
<comment type="similarity">
    <text evidence="2">Belongs to the MscS (TC 1.A.23) family.</text>
</comment>
<keyword evidence="5 7" id="KW-1133">Transmembrane helix</keyword>
<reference evidence="11" key="1">
    <citation type="submission" date="2016-10" db="EMBL/GenBank/DDBJ databases">
        <authorList>
            <person name="de Groot N.N."/>
        </authorList>
    </citation>
    <scope>NUCLEOTIDE SEQUENCE</scope>
</reference>
<evidence type="ECO:0000256" key="6">
    <source>
        <dbReference type="ARBA" id="ARBA00023136"/>
    </source>
</evidence>
<dbReference type="InterPro" id="IPR010920">
    <property type="entry name" value="LSM_dom_sf"/>
</dbReference>
<evidence type="ECO:0000256" key="7">
    <source>
        <dbReference type="SAM" id="Phobius"/>
    </source>
</evidence>
<keyword evidence="6 7" id="KW-0472">Membrane</keyword>
<dbReference type="InterPro" id="IPR011014">
    <property type="entry name" value="MscS_channel_TM-2"/>
</dbReference>
<evidence type="ECO:0000259" key="8">
    <source>
        <dbReference type="Pfam" id="PF00924"/>
    </source>
</evidence>
<feature type="domain" description="Mechanosensitive ion channel MscS C-terminal" evidence="9">
    <location>
        <begin position="471"/>
        <end position="582"/>
    </location>
</feature>
<dbReference type="Gene3D" id="3.30.70.100">
    <property type="match status" value="1"/>
</dbReference>
<dbReference type="Pfam" id="PF00924">
    <property type="entry name" value="MS_channel_2nd"/>
    <property type="match status" value="1"/>
</dbReference>
<feature type="domain" description="Mechanosensitive ion channel transmembrane helices 2/3" evidence="10">
    <location>
        <begin position="355"/>
        <end position="396"/>
    </location>
</feature>
<dbReference type="InterPro" id="IPR023408">
    <property type="entry name" value="MscS_beta-dom_sf"/>
</dbReference>
<dbReference type="SUPFAM" id="SSF82689">
    <property type="entry name" value="Mechanosensitive channel protein MscS (YggB), C-terminal domain"/>
    <property type="match status" value="1"/>
</dbReference>
<organism evidence="11">
    <name type="scientific">hydrothermal vent metagenome</name>
    <dbReference type="NCBI Taxonomy" id="652676"/>
    <lineage>
        <taxon>unclassified sequences</taxon>
        <taxon>metagenomes</taxon>
        <taxon>ecological metagenomes</taxon>
    </lineage>
</organism>
<dbReference type="InterPro" id="IPR049142">
    <property type="entry name" value="MS_channel_1st"/>
</dbReference>
<feature type="transmembrane region" description="Helical" evidence="7">
    <location>
        <begin position="379"/>
        <end position="395"/>
    </location>
</feature>
<dbReference type="Gene3D" id="1.10.287.1260">
    <property type="match status" value="1"/>
</dbReference>
<dbReference type="GO" id="GO:0055085">
    <property type="term" value="P:transmembrane transport"/>
    <property type="evidence" value="ECO:0007669"/>
    <property type="project" value="InterPro"/>
</dbReference>
<evidence type="ECO:0000313" key="11">
    <source>
        <dbReference type="EMBL" id="SFV51700.1"/>
    </source>
</evidence>
<dbReference type="InterPro" id="IPR011066">
    <property type="entry name" value="MscS_channel_C_sf"/>
</dbReference>
<dbReference type="PROSITE" id="PS01246">
    <property type="entry name" value="UPF0003"/>
    <property type="match status" value="1"/>
</dbReference>
<keyword evidence="4 7" id="KW-0812">Transmembrane</keyword>
<feature type="domain" description="Mechanosensitive ion channel MscS" evidence="8">
    <location>
        <begin position="397"/>
        <end position="464"/>
    </location>
</feature>
<dbReference type="InterPro" id="IPR006685">
    <property type="entry name" value="MscS_channel_2nd"/>
</dbReference>
<accession>A0A1W1BDM9</accession>
<dbReference type="GO" id="GO:0005886">
    <property type="term" value="C:plasma membrane"/>
    <property type="evidence" value="ECO:0007669"/>
    <property type="project" value="UniProtKB-SubCell"/>
</dbReference>
<dbReference type="Gene3D" id="2.30.30.60">
    <property type="match status" value="1"/>
</dbReference>
<keyword evidence="3" id="KW-1003">Cell membrane</keyword>
<dbReference type="EMBL" id="FPHC01000024">
    <property type="protein sequence ID" value="SFV51700.1"/>
    <property type="molecule type" value="Genomic_DNA"/>
</dbReference>
<dbReference type="PANTHER" id="PTHR43634">
    <property type="entry name" value="OW CONDUCTANCE MECHANOSENSITIVE CHANNEL"/>
    <property type="match status" value="1"/>
</dbReference>
<gene>
    <name evidence="11" type="ORF">MNB_SV-6-1277</name>
</gene>
<dbReference type="SUPFAM" id="SSF82861">
    <property type="entry name" value="Mechanosensitive channel protein MscS (YggB), transmembrane region"/>
    <property type="match status" value="1"/>
</dbReference>
<feature type="transmembrane region" description="Helical" evidence="7">
    <location>
        <begin position="238"/>
        <end position="261"/>
    </location>
</feature>
<evidence type="ECO:0000256" key="2">
    <source>
        <dbReference type="ARBA" id="ARBA00008017"/>
    </source>
</evidence>
<feature type="transmembrane region" description="Helical" evidence="7">
    <location>
        <begin position="307"/>
        <end position="328"/>
    </location>
</feature>
<evidence type="ECO:0000256" key="5">
    <source>
        <dbReference type="ARBA" id="ARBA00022989"/>
    </source>
</evidence>
<feature type="transmembrane region" description="Helical" evidence="7">
    <location>
        <begin position="349"/>
        <end position="373"/>
    </location>
</feature>
<sequence length="603" mass="68604">MRKITLFLLLSLSFLIAGDVVDDFITKQSEVESTLLDANLSTKEIKSIKKSQKVDYQEFFLRCASNQELCVQNKNPYKFIINRLKLKEELKKSSKVDQLLLGQYLLKNSIRGTLKEVLTHTNSKSKHFFEDKVYETISKHFSETKIIDTNKFHIDDLNSSIESEREIIDNVKIYMALLNVANTFSSNLVDNSPNIYRTATLSKSKIISSLNKINETNFGKKANSYLVNINFDLAKVTLLLSVIILILLVQIIVKYIVDYALRYYKLRADDIEYIQTHITNIFNYITTLLIFHLIFIINLGIDIESINISKLFAVLYVILTALLIYRIANTIFFLKSERMKSSKVLKNEVLNLIIKVINALIIIVAIIIILKLFGVDLTALLSGLGIAGAAVAFAAKDSIANIFGSISILVGNVFEQGDWIETSDVDGTVVEIGLRASTIRTFDNALISIPNSELANKGIKNWSRRRIGRRIKMSIGVTYESNFSDIKNAVEDIRSMLQEHAGIANEHTSFDDPNREARLVSIEDFKGIKRTTLVYLDEFADSSINILIYCFSRSVVWSEWLEVKEDVMYKIADILERNHLEFAYPAITVHQASESNREEIPKR</sequence>
<evidence type="ECO:0000256" key="3">
    <source>
        <dbReference type="ARBA" id="ARBA00022475"/>
    </source>
</evidence>
<dbReference type="SUPFAM" id="SSF50182">
    <property type="entry name" value="Sm-like ribonucleoproteins"/>
    <property type="match status" value="1"/>
</dbReference>
<feature type="transmembrane region" description="Helical" evidence="7">
    <location>
        <begin position="281"/>
        <end position="301"/>
    </location>
</feature>
<comment type="subcellular location">
    <subcellularLocation>
        <location evidence="1">Cell membrane</location>
        <topology evidence="1">Multi-pass membrane protein</topology>
    </subcellularLocation>
</comment>
<proteinExistence type="inferred from homology"/>
<evidence type="ECO:0000259" key="9">
    <source>
        <dbReference type="Pfam" id="PF21082"/>
    </source>
</evidence>
<dbReference type="AlphaFoldDB" id="A0A1W1BDM9"/>
<dbReference type="Pfam" id="PF21088">
    <property type="entry name" value="MS_channel_1st"/>
    <property type="match status" value="1"/>
</dbReference>